<dbReference type="OrthoDB" id="48571at2759"/>
<name>A0A1E3PZY5_LIPST</name>
<dbReference type="GO" id="GO:0000931">
    <property type="term" value="C:gamma-tubulin ring complex"/>
    <property type="evidence" value="ECO:0007669"/>
    <property type="project" value="InterPro"/>
</dbReference>
<keyword evidence="6" id="KW-0206">Cytoskeleton</keyword>
<dbReference type="PANTHER" id="PTHR28520:SF2">
    <property type="entry name" value="MITOTIC-SPINDLE ORGANIZING PROTEIN 1"/>
    <property type="match status" value="1"/>
</dbReference>
<evidence type="ECO:0000313" key="10">
    <source>
        <dbReference type="Proteomes" id="UP000094385"/>
    </source>
</evidence>
<evidence type="ECO:0000256" key="1">
    <source>
        <dbReference type="ARBA" id="ARBA00003060"/>
    </source>
</evidence>
<sequence>MSSKYGKGDSSAAEHRSLKVFSPDDSRSNPNLTQKDTTVLLHEISLLLDTGVEKDTISLCLKLFDNGINPEALANTIRELKETSISQGKTNMA</sequence>
<evidence type="ECO:0000256" key="6">
    <source>
        <dbReference type="ARBA" id="ARBA00023212"/>
    </source>
</evidence>
<feature type="compositionally biased region" description="Basic and acidic residues" evidence="8">
    <location>
        <begin position="12"/>
        <end position="27"/>
    </location>
</feature>
<proteinExistence type="inferred from homology"/>
<dbReference type="GO" id="GO:0031021">
    <property type="term" value="C:interphase microtubule organizing center"/>
    <property type="evidence" value="ECO:0007669"/>
    <property type="project" value="TreeGrafter"/>
</dbReference>
<dbReference type="InterPro" id="IPR022214">
    <property type="entry name" value="MZT1"/>
</dbReference>
<evidence type="ECO:0000313" key="9">
    <source>
        <dbReference type="EMBL" id="ODQ70920.1"/>
    </source>
</evidence>
<comment type="function">
    <text evidence="1">Required for gamma-tubulin complex recruitment to the microtubule organizing center (MTOC).</text>
</comment>
<gene>
    <name evidence="9" type="ORF">LIPSTDRAFT_5668</name>
</gene>
<evidence type="ECO:0000256" key="4">
    <source>
        <dbReference type="ARBA" id="ARBA00016992"/>
    </source>
</evidence>
<evidence type="ECO:0000256" key="7">
    <source>
        <dbReference type="ARBA" id="ARBA00029810"/>
    </source>
</evidence>
<dbReference type="PANTHER" id="PTHR28520">
    <property type="entry name" value="MITOTIC-SPINDLE ORGANIZING PROTEIN 1"/>
    <property type="match status" value="1"/>
</dbReference>
<dbReference type="GO" id="GO:0090307">
    <property type="term" value="P:mitotic spindle assembly"/>
    <property type="evidence" value="ECO:0007669"/>
    <property type="project" value="TreeGrafter"/>
</dbReference>
<comment type="subcellular location">
    <subcellularLocation>
        <location evidence="2">Cytoplasm</location>
        <location evidence="2">Cytoskeleton</location>
        <location evidence="2">Microtubule organizing center</location>
    </subcellularLocation>
</comment>
<reference evidence="9 10" key="1">
    <citation type="journal article" date="2016" name="Proc. Natl. Acad. Sci. U.S.A.">
        <title>Comparative genomics of biotechnologically important yeasts.</title>
        <authorList>
            <person name="Riley R."/>
            <person name="Haridas S."/>
            <person name="Wolfe K.H."/>
            <person name="Lopes M.R."/>
            <person name="Hittinger C.T."/>
            <person name="Goeker M."/>
            <person name="Salamov A.A."/>
            <person name="Wisecaver J.H."/>
            <person name="Long T.M."/>
            <person name="Calvey C.H."/>
            <person name="Aerts A.L."/>
            <person name="Barry K.W."/>
            <person name="Choi C."/>
            <person name="Clum A."/>
            <person name="Coughlan A.Y."/>
            <person name="Deshpande S."/>
            <person name="Douglass A.P."/>
            <person name="Hanson S.J."/>
            <person name="Klenk H.-P."/>
            <person name="LaButti K.M."/>
            <person name="Lapidus A."/>
            <person name="Lindquist E.A."/>
            <person name="Lipzen A.M."/>
            <person name="Meier-Kolthoff J.P."/>
            <person name="Ohm R.A."/>
            <person name="Otillar R.P."/>
            <person name="Pangilinan J.L."/>
            <person name="Peng Y."/>
            <person name="Rokas A."/>
            <person name="Rosa C.A."/>
            <person name="Scheuner C."/>
            <person name="Sibirny A.A."/>
            <person name="Slot J.C."/>
            <person name="Stielow J.B."/>
            <person name="Sun H."/>
            <person name="Kurtzman C.P."/>
            <person name="Blackwell M."/>
            <person name="Grigoriev I.V."/>
            <person name="Jeffries T.W."/>
        </authorList>
    </citation>
    <scope>NUCLEOTIDE SEQUENCE [LARGE SCALE GENOMIC DNA]</scope>
    <source>
        <strain evidence="9 10">NRRL Y-11557</strain>
    </source>
</reference>
<dbReference type="Pfam" id="PF12554">
    <property type="entry name" value="MOZART1"/>
    <property type="match status" value="1"/>
</dbReference>
<dbReference type="AlphaFoldDB" id="A0A1E3PZY5"/>
<dbReference type="GO" id="GO:0044732">
    <property type="term" value="C:mitotic spindle pole body"/>
    <property type="evidence" value="ECO:0007669"/>
    <property type="project" value="TreeGrafter"/>
</dbReference>
<dbReference type="GO" id="GO:0033566">
    <property type="term" value="P:gamma-tubulin complex localization"/>
    <property type="evidence" value="ECO:0007669"/>
    <property type="project" value="InterPro"/>
</dbReference>
<evidence type="ECO:0000256" key="5">
    <source>
        <dbReference type="ARBA" id="ARBA00022490"/>
    </source>
</evidence>
<dbReference type="Proteomes" id="UP000094385">
    <property type="component" value="Unassembled WGS sequence"/>
</dbReference>
<feature type="region of interest" description="Disordered" evidence="8">
    <location>
        <begin position="1"/>
        <end position="35"/>
    </location>
</feature>
<evidence type="ECO:0000256" key="8">
    <source>
        <dbReference type="SAM" id="MobiDB-lite"/>
    </source>
</evidence>
<dbReference type="GO" id="GO:0051415">
    <property type="term" value="P:microtubule nucleation by interphase microtubule organizing center"/>
    <property type="evidence" value="ECO:0007669"/>
    <property type="project" value="TreeGrafter"/>
</dbReference>
<evidence type="ECO:0000256" key="2">
    <source>
        <dbReference type="ARBA" id="ARBA00004267"/>
    </source>
</evidence>
<protein>
    <recommendedName>
        <fullName evidence="4">Mitotic-spindle organizing protein 1</fullName>
    </recommendedName>
    <alternativeName>
        <fullName evidence="7">Mitotic-spindle organizing protein associated with a ring of gamma-tubulin 1</fullName>
    </alternativeName>
</protein>
<organism evidence="9 10">
    <name type="scientific">Lipomyces starkeyi NRRL Y-11557</name>
    <dbReference type="NCBI Taxonomy" id="675824"/>
    <lineage>
        <taxon>Eukaryota</taxon>
        <taxon>Fungi</taxon>
        <taxon>Dikarya</taxon>
        <taxon>Ascomycota</taxon>
        <taxon>Saccharomycotina</taxon>
        <taxon>Lipomycetes</taxon>
        <taxon>Lipomycetales</taxon>
        <taxon>Lipomycetaceae</taxon>
        <taxon>Lipomyces</taxon>
    </lineage>
</organism>
<accession>A0A1E3PZY5</accession>
<dbReference type="EMBL" id="KV454299">
    <property type="protein sequence ID" value="ODQ70920.1"/>
    <property type="molecule type" value="Genomic_DNA"/>
</dbReference>
<keyword evidence="5" id="KW-0963">Cytoplasm</keyword>
<evidence type="ECO:0000256" key="3">
    <source>
        <dbReference type="ARBA" id="ARBA00011015"/>
    </source>
</evidence>
<dbReference type="GO" id="GO:0005819">
    <property type="term" value="C:spindle"/>
    <property type="evidence" value="ECO:0007669"/>
    <property type="project" value="TreeGrafter"/>
</dbReference>
<comment type="similarity">
    <text evidence="3">Belongs to the MOZART1 family.</text>
</comment>
<keyword evidence="10" id="KW-1185">Reference proteome</keyword>